<dbReference type="InterPro" id="IPR039750">
    <property type="entry name" value="DRC1/DRC2"/>
</dbReference>
<name>M3ZXR9_XIPMA</name>
<dbReference type="PANTHER" id="PTHR21625:SF0">
    <property type="entry name" value="DYNEIN REGULATORY COMPLEX SUBUNIT 2"/>
    <property type="match status" value="1"/>
</dbReference>
<evidence type="ECO:0000256" key="8">
    <source>
        <dbReference type="ARBA" id="ARBA00037841"/>
    </source>
</evidence>
<evidence type="ECO:0000256" key="11">
    <source>
        <dbReference type="ARBA" id="ARBA00041517"/>
    </source>
</evidence>
<dbReference type="GO" id="GO:0070286">
    <property type="term" value="P:axonemal dynein complex assembly"/>
    <property type="evidence" value="ECO:0007669"/>
    <property type="project" value="InterPro"/>
</dbReference>
<accession>M3ZXR9</accession>
<dbReference type="Proteomes" id="UP000002852">
    <property type="component" value="Unassembled WGS sequence"/>
</dbReference>
<dbReference type="HOGENOM" id="CLU_026536_0_0_1"/>
<proteinExistence type="inferred from homology"/>
<dbReference type="InterPro" id="IPR039505">
    <property type="entry name" value="DRC1/2_N"/>
</dbReference>
<feature type="coiled-coil region" evidence="13">
    <location>
        <begin position="199"/>
        <end position="307"/>
    </location>
</feature>
<evidence type="ECO:0000256" key="13">
    <source>
        <dbReference type="SAM" id="Coils"/>
    </source>
</evidence>
<dbReference type="GO" id="GO:0003352">
    <property type="term" value="P:regulation of cilium movement"/>
    <property type="evidence" value="ECO:0007669"/>
    <property type="project" value="TreeGrafter"/>
</dbReference>
<dbReference type="KEGG" id="xma:102230224"/>
<dbReference type="AlphaFoldDB" id="M3ZXR9"/>
<comment type="subcellular location">
    <subcellularLocation>
        <location evidence="1">Cytoplasm</location>
        <location evidence="1">Cytoskeleton</location>
        <location evidence="1">Flagellum axoneme</location>
    </subcellularLocation>
    <subcellularLocation>
        <location evidence="8">Cytoplasm</location>
        <location evidence="8">Cytoskeleton</location>
        <location evidence="8">Flagellum basal body</location>
    </subcellularLocation>
</comment>
<reference evidence="16" key="1">
    <citation type="submission" date="2012-01" db="EMBL/GenBank/DDBJ databases">
        <authorList>
            <person name="Walter R."/>
            <person name="Schartl M."/>
            <person name="Warren W."/>
        </authorList>
    </citation>
    <scope>NUCLEOTIDE SEQUENCE [LARGE SCALE GENOMIC DNA]</scope>
    <source>
        <strain evidence="16">JP 163 A</strain>
    </source>
</reference>
<feature type="domain" description="Dynein regulatory complex protein 1/2 N-terminal" evidence="14">
    <location>
        <begin position="22"/>
        <end position="123"/>
    </location>
</feature>
<reference evidence="16" key="2">
    <citation type="journal article" date="2013" name="Nat. Genet.">
        <title>The genome of the platyfish, Xiphophorus maculatus, provides insights into evolutionary adaptation and several complex traits.</title>
        <authorList>
            <person name="Schartl M."/>
            <person name="Walter R.B."/>
            <person name="Shen Y."/>
            <person name="Garcia T."/>
            <person name="Catchen J."/>
            <person name="Amores A."/>
            <person name="Braasch I."/>
            <person name="Chalopin D."/>
            <person name="Volff J.N."/>
            <person name="Lesch K.P."/>
            <person name="Bisazza A."/>
            <person name="Minx P."/>
            <person name="Hillier L."/>
            <person name="Wilson R.K."/>
            <person name="Fuerstenberg S."/>
            <person name="Boore J."/>
            <person name="Searle S."/>
            <person name="Postlethwait J.H."/>
            <person name="Warren W.C."/>
        </authorList>
    </citation>
    <scope>NUCLEOTIDE SEQUENCE [LARGE SCALE GENOMIC DNA]</scope>
    <source>
        <strain evidence="16">JP 163 A</strain>
    </source>
</reference>
<dbReference type="InParanoid" id="M3ZXR9"/>
<keyword evidence="4 13" id="KW-0175">Coiled coil</keyword>
<evidence type="ECO:0000256" key="7">
    <source>
        <dbReference type="ARBA" id="ARBA00023273"/>
    </source>
</evidence>
<keyword evidence="2" id="KW-0963">Cytoplasm</keyword>
<keyword evidence="5" id="KW-0969">Cilium</keyword>
<dbReference type="OrthoDB" id="7760980at2759"/>
<evidence type="ECO:0000256" key="6">
    <source>
        <dbReference type="ARBA" id="ARBA00023212"/>
    </source>
</evidence>
<protein>
    <recommendedName>
        <fullName evidence="10">Dynein regulatory complex subunit 2</fullName>
    </recommendedName>
    <alternativeName>
        <fullName evidence="11">Coiled-coil domain-containing protein 65</fullName>
    </alternativeName>
</protein>
<organism evidence="15 16">
    <name type="scientific">Xiphophorus maculatus</name>
    <name type="common">Southern platyfish</name>
    <name type="synonym">Platypoecilus maculatus</name>
    <dbReference type="NCBI Taxonomy" id="8083"/>
    <lineage>
        <taxon>Eukaryota</taxon>
        <taxon>Metazoa</taxon>
        <taxon>Chordata</taxon>
        <taxon>Craniata</taxon>
        <taxon>Vertebrata</taxon>
        <taxon>Euteleostomi</taxon>
        <taxon>Actinopterygii</taxon>
        <taxon>Neopterygii</taxon>
        <taxon>Teleostei</taxon>
        <taxon>Neoteleostei</taxon>
        <taxon>Acanthomorphata</taxon>
        <taxon>Ovalentaria</taxon>
        <taxon>Atherinomorphae</taxon>
        <taxon>Cyprinodontiformes</taxon>
        <taxon>Poeciliidae</taxon>
        <taxon>Poeciliinae</taxon>
        <taxon>Xiphophorus</taxon>
    </lineage>
</organism>
<keyword evidence="16" id="KW-1185">Reference proteome</keyword>
<sequence>MPKKKGKREPLTEEEKLLQMQQRAQAEEEMAKKKEEMLLLYLKEKLQKEQKNTAVNLLKLTESWRKVLRQTRDKELLAEAMVHQQTSDRRLEELNFIIQKMMRELQQGQCQADRVQSSHLQHVEHLWELQEKHLKGLHQRWESSLRDLNVMCINQEVKALDDFRQQNLGLVDLYLPAQMHDKAMFEYLQKVQQEVVDVYKNAHQDLDALRTEVKNLEDGSALNRDLLQKTRNSLIELDQRNAREQQEISMELRNVKRLKNKAIKLRQQIFTCQAERDLMQQNWNFTTDKINQKCRHLQEQLARDRQEARHKLTILSIQGAAATKNLQAIITKGEKVLRLSELCRKIKKQQEIMPGTSEDKQKTCTAEQEVLELQDPQELKEQQQLQELQDLQQLKEQQQLKELQNLQQLKELQQLQEQQQLKELQDLQQRLNSALLHREAVRKQNQILKQDNQQLQVLLKHRDDMLDGRHTPLPALQPPVESHRAAGDMHHNILEAAHVAKYLVDSWS</sequence>
<keyword evidence="7" id="KW-0966">Cell projection</keyword>
<dbReference type="GeneID" id="102230224"/>
<comment type="similarity">
    <text evidence="9">Belongs to the DRC2 family.</text>
</comment>
<evidence type="ECO:0000313" key="15">
    <source>
        <dbReference type="Ensembl" id="ENSXMAP00000007013.1"/>
    </source>
</evidence>
<dbReference type="PANTHER" id="PTHR21625">
    <property type="entry name" value="NYD-SP28 PROTEIN"/>
    <property type="match status" value="1"/>
</dbReference>
<dbReference type="GeneTree" id="ENSGT00940000168627"/>
<comment type="function">
    <text evidence="12">Component of the nexin-dynein regulatory complex (N-DRC), a key regulator of ciliary/flagellar motility which maintains the alignment and integrity of the distal axoneme and regulates microtubule sliding in motile axonemes. Plays a critical role in the assembly of N-DRC and also stabilizes the assembly of multiple inner dynein arms and radial spokes. Coassembles with DRC1 to form a central scaffold needed for assembly of the N-DRC and its attachment to the outer doublet microtubules.</text>
</comment>
<dbReference type="FunCoup" id="M3ZXR9">
    <property type="interactions" value="238"/>
</dbReference>
<keyword evidence="6" id="KW-0206">Cytoskeleton</keyword>
<reference evidence="15" key="4">
    <citation type="submission" date="2025-09" db="UniProtKB">
        <authorList>
            <consortium name="Ensembl"/>
        </authorList>
    </citation>
    <scope>IDENTIFICATION</scope>
    <source>
        <strain evidence="15">JP 163 A</strain>
    </source>
</reference>
<evidence type="ECO:0000256" key="3">
    <source>
        <dbReference type="ARBA" id="ARBA00022846"/>
    </source>
</evidence>
<evidence type="ECO:0000256" key="1">
    <source>
        <dbReference type="ARBA" id="ARBA00004611"/>
    </source>
</evidence>
<evidence type="ECO:0000256" key="5">
    <source>
        <dbReference type="ARBA" id="ARBA00023069"/>
    </source>
</evidence>
<evidence type="ECO:0000256" key="4">
    <source>
        <dbReference type="ARBA" id="ARBA00023054"/>
    </source>
</evidence>
<reference evidence="15" key="3">
    <citation type="submission" date="2025-08" db="UniProtKB">
        <authorList>
            <consortium name="Ensembl"/>
        </authorList>
    </citation>
    <scope>IDENTIFICATION</scope>
    <source>
        <strain evidence="15">JP 163 A</strain>
    </source>
</reference>
<dbReference type="STRING" id="8083.ENSXMAP00000007013"/>
<dbReference type="Pfam" id="PF14772">
    <property type="entry name" value="NYD-SP28"/>
    <property type="match status" value="1"/>
</dbReference>
<dbReference type="OMA" id="KINQKCR"/>
<dbReference type="RefSeq" id="XP_023197701.1">
    <property type="nucleotide sequence ID" value="XM_023341933.1"/>
</dbReference>
<evidence type="ECO:0000313" key="16">
    <source>
        <dbReference type="Proteomes" id="UP000002852"/>
    </source>
</evidence>
<dbReference type="eggNOG" id="ENOG502QQDD">
    <property type="taxonomic scope" value="Eukaryota"/>
</dbReference>
<evidence type="ECO:0000256" key="2">
    <source>
        <dbReference type="ARBA" id="ARBA00022490"/>
    </source>
</evidence>
<feature type="coiled-coil region" evidence="13">
    <location>
        <begin position="16"/>
        <end position="43"/>
    </location>
</feature>
<evidence type="ECO:0000256" key="12">
    <source>
        <dbReference type="ARBA" id="ARBA00045865"/>
    </source>
</evidence>
<evidence type="ECO:0000259" key="14">
    <source>
        <dbReference type="Pfam" id="PF14772"/>
    </source>
</evidence>
<evidence type="ECO:0000256" key="10">
    <source>
        <dbReference type="ARBA" id="ARBA00040899"/>
    </source>
</evidence>
<feature type="coiled-coil region" evidence="13">
    <location>
        <begin position="381"/>
        <end position="458"/>
    </location>
</feature>
<dbReference type="GO" id="GO:0005858">
    <property type="term" value="C:axonemal dynein complex"/>
    <property type="evidence" value="ECO:0007669"/>
    <property type="project" value="InterPro"/>
</dbReference>
<evidence type="ECO:0000256" key="9">
    <source>
        <dbReference type="ARBA" id="ARBA00038424"/>
    </source>
</evidence>
<keyword evidence="3" id="KW-0282">Flagellum</keyword>
<dbReference type="Ensembl" id="ENSXMAT00000007021.2">
    <property type="protein sequence ID" value="ENSXMAP00000007013.1"/>
    <property type="gene ID" value="ENSXMAG00000006998.2"/>
</dbReference>
<dbReference type="GO" id="GO:0060285">
    <property type="term" value="P:cilium-dependent cell motility"/>
    <property type="evidence" value="ECO:0007669"/>
    <property type="project" value="TreeGrafter"/>
</dbReference>